<dbReference type="GO" id="GO:0052621">
    <property type="term" value="F:diguanylate cyclase activity"/>
    <property type="evidence" value="ECO:0007669"/>
    <property type="project" value="UniProtKB-EC"/>
</dbReference>
<evidence type="ECO:0000259" key="4">
    <source>
        <dbReference type="PROSITE" id="PS50887"/>
    </source>
</evidence>
<dbReference type="InterPro" id="IPR050469">
    <property type="entry name" value="Diguanylate_Cyclase"/>
</dbReference>
<dbReference type="NCBIfam" id="TIGR00254">
    <property type="entry name" value="GGDEF"/>
    <property type="match status" value="1"/>
</dbReference>
<feature type="transmembrane region" description="Helical" evidence="3">
    <location>
        <begin position="103"/>
        <end position="120"/>
    </location>
</feature>
<dbReference type="RefSeq" id="WP_197526433.1">
    <property type="nucleotide sequence ID" value="NZ_SJPR01000002.1"/>
</dbReference>
<keyword evidence="6" id="KW-1185">Reference proteome</keyword>
<keyword evidence="3" id="KW-0472">Membrane</keyword>
<evidence type="ECO:0000256" key="2">
    <source>
        <dbReference type="ARBA" id="ARBA00034247"/>
    </source>
</evidence>
<dbReference type="Proteomes" id="UP000317421">
    <property type="component" value="Unassembled WGS sequence"/>
</dbReference>
<evidence type="ECO:0000313" key="5">
    <source>
        <dbReference type="EMBL" id="TWT97766.1"/>
    </source>
</evidence>
<dbReference type="InterPro" id="IPR043128">
    <property type="entry name" value="Rev_trsase/Diguanyl_cyclase"/>
</dbReference>
<dbReference type="InterPro" id="IPR029787">
    <property type="entry name" value="Nucleotide_cyclase"/>
</dbReference>
<dbReference type="FunFam" id="3.30.70.270:FF:000001">
    <property type="entry name" value="Diguanylate cyclase domain protein"/>
    <property type="match status" value="1"/>
</dbReference>
<reference evidence="5 6" key="1">
    <citation type="submission" date="2019-02" db="EMBL/GenBank/DDBJ databases">
        <title>Deep-cultivation of Planctomycetes and their phenomic and genomic characterization uncovers novel biology.</title>
        <authorList>
            <person name="Wiegand S."/>
            <person name="Jogler M."/>
            <person name="Boedeker C."/>
            <person name="Pinto D."/>
            <person name="Vollmers J."/>
            <person name="Rivas-Marin E."/>
            <person name="Kohn T."/>
            <person name="Peeters S.H."/>
            <person name="Heuer A."/>
            <person name="Rast P."/>
            <person name="Oberbeckmann S."/>
            <person name="Bunk B."/>
            <person name="Jeske O."/>
            <person name="Meyerdierks A."/>
            <person name="Storesund J.E."/>
            <person name="Kallscheuer N."/>
            <person name="Luecker S."/>
            <person name="Lage O.M."/>
            <person name="Pohl T."/>
            <person name="Merkel B.J."/>
            <person name="Hornburger P."/>
            <person name="Mueller R.-W."/>
            <person name="Bruemmer F."/>
            <person name="Labrenz M."/>
            <person name="Spormann A.M."/>
            <person name="Op Den Camp H."/>
            <person name="Overmann J."/>
            <person name="Amann R."/>
            <person name="Jetten M.S.M."/>
            <person name="Mascher T."/>
            <person name="Medema M.H."/>
            <person name="Devos D.P."/>
            <person name="Kaster A.-K."/>
            <person name="Ovreas L."/>
            <person name="Rohde M."/>
            <person name="Galperin M.Y."/>
            <person name="Jogler C."/>
        </authorList>
    </citation>
    <scope>NUCLEOTIDE SEQUENCE [LARGE SCALE GENOMIC DNA]</scope>
    <source>
        <strain evidence="5 6">Pla108</strain>
    </source>
</reference>
<comment type="catalytic activity">
    <reaction evidence="2">
        <text>2 GTP = 3',3'-c-di-GMP + 2 diphosphate</text>
        <dbReference type="Rhea" id="RHEA:24898"/>
        <dbReference type="ChEBI" id="CHEBI:33019"/>
        <dbReference type="ChEBI" id="CHEBI:37565"/>
        <dbReference type="ChEBI" id="CHEBI:58805"/>
        <dbReference type="EC" id="2.7.7.65"/>
    </reaction>
</comment>
<protein>
    <recommendedName>
        <fullName evidence="1">diguanylate cyclase</fullName>
        <ecNumber evidence="1">2.7.7.65</ecNumber>
    </recommendedName>
</protein>
<feature type="domain" description="GGDEF" evidence="4">
    <location>
        <begin position="161"/>
        <end position="291"/>
    </location>
</feature>
<dbReference type="PANTHER" id="PTHR45138">
    <property type="entry name" value="REGULATORY COMPONENTS OF SENSORY TRANSDUCTION SYSTEM"/>
    <property type="match status" value="1"/>
</dbReference>
<proteinExistence type="predicted"/>
<dbReference type="InterPro" id="IPR000160">
    <property type="entry name" value="GGDEF_dom"/>
</dbReference>
<keyword evidence="3" id="KW-0812">Transmembrane</keyword>
<dbReference type="PROSITE" id="PS50887">
    <property type="entry name" value="GGDEF"/>
    <property type="match status" value="1"/>
</dbReference>
<comment type="caution">
    <text evidence="5">The sequence shown here is derived from an EMBL/GenBank/DDBJ whole genome shotgun (WGS) entry which is preliminary data.</text>
</comment>
<evidence type="ECO:0000313" key="6">
    <source>
        <dbReference type="Proteomes" id="UP000317421"/>
    </source>
</evidence>
<accession>A0A5C6AEB8</accession>
<dbReference type="CDD" id="cd01949">
    <property type="entry name" value="GGDEF"/>
    <property type="match status" value="1"/>
</dbReference>
<dbReference type="Pfam" id="PF00990">
    <property type="entry name" value="GGDEF"/>
    <property type="match status" value="1"/>
</dbReference>
<name>A0A5C6AEB8_9BACT</name>
<evidence type="ECO:0000256" key="3">
    <source>
        <dbReference type="SAM" id="Phobius"/>
    </source>
</evidence>
<evidence type="ECO:0000256" key="1">
    <source>
        <dbReference type="ARBA" id="ARBA00012528"/>
    </source>
</evidence>
<keyword evidence="3" id="KW-1133">Transmembrane helix</keyword>
<feature type="transmembrane region" description="Helical" evidence="3">
    <location>
        <begin position="55"/>
        <end position="83"/>
    </location>
</feature>
<sequence>MTATPTTFRPNALRSLGERLQKTPRLSIAVAMALSTLIAWADYATGDEFPLLMCYLPPVMLVGWVSHLGVGAALATMCCTGWLADDLLGLGEEKLTGAEVYTAISHVMCFAIVIGTLHRLKQAFETERRMARTDGLTGLLNAKAFRDRAEEEVSRSDRTGRAVSVAFIDCDNFKTVNDTLGHLEGDRLLKAIAQQISKCVRDIDTPARMGGDEFAILLPETSEAEASVVVERLRQALSERMQQDDWPVTFSIGVAVYASTPDSVDELLRAADTLMYEVKRSQKDAVLLRLVA</sequence>
<dbReference type="SUPFAM" id="SSF55073">
    <property type="entry name" value="Nucleotide cyclase"/>
    <property type="match status" value="1"/>
</dbReference>
<dbReference type="EMBL" id="SJPR01000002">
    <property type="protein sequence ID" value="TWT97766.1"/>
    <property type="molecule type" value="Genomic_DNA"/>
</dbReference>
<gene>
    <name evidence="5" type="primary">pleD_3</name>
    <name evidence="5" type="ORF">Pla108_19180</name>
</gene>
<dbReference type="SMART" id="SM00267">
    <property type="entry name" value="GGDEF"/>
    <property type="match status" value="1"/>
</dbReference>
<dbReference type="EC" id="2.7.7.65" evidence="1"/>
<organism evidence="5 6">
    <name type="scientific">Botrimarina colliarenosi</name>
    <dbReference type="NCBI Taxonomy" id="2528001"/>
    <lineage>
        <taxon>Bacteria</taxon>
        <taxon>Pseudomonadati</taxon>
        <taxon>Planctomycetota</taxon>
        <taxon>Planctomycetia</taxon>
        <taxon>Pirellulales</taxon>
        <taxon>Lacipirellulaceae</taxon>
        <taxon>Botrimarina</taxon>
    </lineage>
</organism>
<dbReference type="AlphaFoldDB" id="A0A5C6AEB8"/>
<dbReference type="Gene3D" id="3.30.70.270">
    <property type="match status" value="1"/>
</dbReference>
<dbReference type="PANTHER" id="PTHR45138:SF9">
    <property type="entry name" value="DIGUANYLATE CYCLASE DGCM-RELATED"/>
    <property type="match status" value="1"/>
</dbReference>